<dbReference type="AlphaFoldDB" id="A0ABD0VC33"/>
<feature type="compositionally biased region" description="Polar residues" evidence="1">
    <location>
        <begin position="181"/>
        <end position="190"/>
    </location>
</feature>
<protein>
    <submittedName>
        <fullName evidence="2">Uncharacterized protein</fullName>
    </submittedName>
</protein>
<sequence>MTETDFEKDRNILITYENSFKEYESEDEAVMNPNPYSSSHKISRESTAQGRGKANRLTWENSQPQSSSRENPPASLQEPQPQNSTEPRRHPSPERFRKQTASQKSNAQLRKPKRLTGNRRAIKILRESTAQGRGKANRLTWENSQPQSSSRENPPASLQEPQLQNSTEPRRHPSPERFRKQTASQKSNAQLRKPKRLTGNRRERIGKVVKAQPHMVMEFVLRVKIQIIEPTKIWVLMTAKKVDALEERLEGEMSQMKATVDDRISAMKGHVSDLHEMVKILENQNQTAASKARYPIGRNMNSEIRRRENDVEIIEERGGRPRHYSVTEYGTRLAFQKRAVTAFNLPSYSYLHITRFR</sequence>
<feature type="compositionally biased region" description="Basic residues" evidence="1">
    <location>
        <begin position="110"/>
        <end position="123"/>
    </location>
</feature>
<evidence type="ECO:0000256" key="1">
    <source>
        <dbReference type="SAM" id="MobiDB-lite"/>
    </source>
</evidence>
<dbReference type="Proteomes" id="UP001552299">
    <property type="component" value="Unassembled WGS sequence"/>
</dbReference>
<keyword evidence="3" id="KW-1185">Reference proteome</keyword>
<feature type="region of interest" description="Disordered" evidence="1">
    <location>
        <begin position="22"/>
        <end position="204"/>
    </location>
</feature>
<comment type="caution">
    <text evidence="2">The sequence shown here is derived from an EMBL/GenBank/DDBJ whole genome shotgun (WGS) entry which is preliminary data.</text>
</comment>
<gene>
    <name evidence="2" type="ORF">M5K25_006791</name>
</gene>
<feature type="compositionally biased region" description="Basic and acidic residues" evidence="1">
    <location>
        <begin position="168"/>
        <end position="179"/>
    </location>
</feature>
<evidence type="ECO:0000313" key="3">
    <source>
        <dbReference type="Proteomes" id="UP001552299"/>
    </source>
</evidence>
<accession>A0ABD0VC33</accession>
<feature type="compositionally biased region" description="Basic and acidic residues" evidence="1">
    <location>
        <begin position="86"/>
        <end position="97"/>
    </location>
</feature>
<feature type="compositionally biased region" description="Polar residues" evidence="1">
    <location>
        <begin position="140"/>
        <end position="152"/>
    </location>
</feature>
<feature type="compositionally biased region" description="Polar residues" evidence="1">
    <location>
        <begin position="99"/>
        <end position="108"/>
    </location>
</feature>
<feature type="compositionally biased region" description="Polar residues" evidence="1">
    <location>
        <begin position="34"/>
        <end position="49"/>
    </location>
</feature>
<proteinExistence type="predicted"/>
<name>A0ABD0VC33_DENTH</name>
<dbReference type="EMBL" id="JANQDX010000006">
    <property type="protein sequence ID" value="KAL0922774.1"/>
    <property type="molecule type" value="Genomic_DNA"/>
</dbReference>
<evidence type="ECO:0000313" key="2">
    <source>
        <dbReference type="EMBL" id="KAL0922774.1"/>
    </source>
</evidence>
<reference evidence="2 3" key="1">
    <citation type="journal article" date="2024" name="Plant Biotechnol. J.">
        <title>Dendrobium thyrsiflorum genome and its molecular insights into genes involved in important horticultural traits.</title>
        <authorList>
            <person name="Chen B."/>
            <person name="Wang J.Y."/>
            <person name="Zheng P.J."/>
            <person name="Li K.L."/>
            <person name="Liang Y.M."/>
            <person name="Chen X.F."/>
            <person name="Zhang C."/>
            <person name="Zhao X."/>
            <person name="He X."/>
            <person name="Zhang G.Q."/>
            <person name="Liu Z.J."/>
            <person name="Xu Q."/>
        </authorList>
    </citation>
    <scope>NUCLEOTIDE SEQUENCE [LARGE SCALE GENOMIC DNA]</scope>
    <source>
        <strain evidence="2">GZMU011</strain>
    </source>
</reference>
<feature type="compositionally biased region" description="Polar residues" evidence="1">
    <location>
        <begin position="58"/>
        <end position="70"/>
    </location>
</feature>
<organism evidence="2 3">
    <name type="scientific">Dendrobium thyrsiflorum</name>
    <name type="common">Pinecone-like raceme dendrobium</name>
    <name type="synonym">Orchid</name>
    <dbReference type="NCBI Taxonomy" id="117978"/>
    <lineage>
        <taxon>Eukaryota</taxon>
        <taxon>Viridiplantae</taxon>
        <taxon>Streptophyta</taxon>
        <taxon>Embryophyta</taxon>
        <taxon>Tracheophyta</taxon>
        <taxon>Spermatophyta</taxon>
        <taxon>Magnoliopsida</taxon>
        <taxon>Liliopsida</taxon>
        <taxon>Asparagales</taxon>
        <taxon>Orchidaceae</taxon>
        <taxon>Epidendroideae</taxon>
        <taxon>Malaxideae</taxon>
        <taxon>Dendrobiinae</taxon>
        <taxon>Dendrobium</taxon>
    </lineage>
</organism>